<dbReference type="Proteomes" id="UP000011223">
    <property type="component" value="Unassembled WGS sequence"/>
</dbReference>
<keyword evidence="8" id="KW-1185">Reference proteome</keyword>
<dbReference type="SUPFAM" id="SSF52172">
    <property type="entry name" value="CheY-like"/>
    <property type="match status" value="1"/>
</dbReference>
<evidence type="ECO:0000313" key="8">
    <source>
        <dbReference type="Proteomes" id="UP000011223"/>
    </source>
</evidence>
<dbReference type="GO" id="GO:0043709">
    <property type="term" value="P:cell adhesion involved in single-species biofilm formation"/>
    <property type="evidence" value="ECO:0007669"/>
    <property type="project" value="TreeGrafter"/>
</dbReference>
<feature type="domain" description="GGDEF" evidence="6">
    <location>
        <begin position="199"/>
        <end position="334"/>
    </location>
</feature>
<dbReference type="AlphaFoldDB" id="R1IK67"/>
<dbReference type="InterPro" id="IPR000160">
    <property type="entry name" value="GGDEF_dom"/>
</dbReference>
<gene>
    <name evidence="7" type="ORF">D515_04615</name>
</gene>
<dbReference type="Pfam" id="PF00072">
    <property type="entry name" value="Response_reg"/>
    <property type="match status" value="1"/>
</dbReference>
<sequence>MVLSSLLSKRTTDGIFQFNNIHKEYEMAFSVRVLIADDDKASAKLVEVLLQKWGVEVIVAHDGVEALEYIMQPEPPSLLLLDWEMPGYSGIELCQKIRQIDTSNPPYIIICTARDTAEHIAEGLNQGANDFVTKPFNTQVLKARIEVGRRTLELQARLVDAMTRLDHLASFDELTGLLNRRALFERVHEDFSRAMRTDSRLCFAVCDIDWFKRINDEHGHPAGDAILRQLGEIFSRQLRPYDRVGRIGGEEFLLLFSVKDAGRAHKVLERIRQAIEAHSFEYQGQFISVTMSFGATFVIPGEKVERVEDYFSHADKALYQSKERGRNLVTFFDNCV</sequence>
<dbReference type="GO" id="GO:0000160">
    <property type="term" value="P:phosphorelay signal transduction system"/>
    <property type="evidence" value="ECO:0007669"/>
    <property type="project" value="InterPro"/>
</dbReference>
<dbReference type="InterPro" id="IPR001789">
    <property type="entry name" value="Sig_transdc_resp-reg_receiver"/>
</dbReference>
<evidence type="ECO:0000259" key="5">
    <source>
        <dbReference type="PROSITE" id="PS50110"/>
    </source>
</evidence>
<dbReference type="InterPro" id="IPR043128">
    <property type="entry name" value="Rev_trsase/Diguanyl_cyclase"/>
</dbReference>
<evidence type="ECO:0000256" key="3">
    <source>
        <dbReference type="ARBA" id="ARBA00034247"/>
    </source>
</evidence>
<dbReference type="EC" id="2.7.7.65" evidence="2"/>
<dbReference type="InterPro" id="IPR029787">
    <property type="entry name" value="Nucleotide_cyclase"/>
</dbReference>
<accession>R1IK67</accession>
<evidence type="ECO:0000256" key="2">
    <source>
        <dbReference type="ARBA" id="ARBA00012528"/>
    </source>
</evidence>
<dbReference type="PROSITE" id="PS50110">
    <property type="entry name" value="RESPONSE_REGULATORY"/>
    <property type="match status" value="1"/>
</dbReference>
<comment type="caution">
    <text evidence="7">The sequence shown here is derived from an EMBL/GenBank/DDBJ whole genome shotgun (WGS) entry which is preliminary data.</text>
</comment>
<dbReference type="PANTHER" id="PTHR45138:SF9">
    <property type="entry name" value="DIGUANYLATE CYCLASE DGCM-RELATED"/>
    <property type="match status" value="1"/>
</dbReference>
<feature type="domain" description="Response regulatory" evidence="5">
    <location>
        <begin position="32"/>
        <end position="149"/>
    </location>
</feature>
<dbReference type="GO" id="GO:0005886">
    <property type="term" value="C:plasma membrane"/>
    <property type="evidence" value="ECO:0007669"/>
    <property type="project" value="TreeGrafter"/>
</dbReference>
<evidence type="ECO:0000256" key="4">
    <source>
        <dbReference type="PROSITE-ProRule" id="PRU00169"/>
    </source>
</evidence>
<dbReference type="GO" id="GO:1902201">
    <property type="term" value="P:negative regulation of bacterial-type flagellum-dependent cell motility"/>
    <property type="evidence" value="ECO:0007669"/>
    <property type="project" value="TreeGrafter"/>
</dbReference>
<dbReference type="InterPro" id="IPR050469">
    <property type="entry name" value="Diguanylate_Cyclase"/>
</dbReference>
<name>R1IK67_9GAMM</name>
<dbReference type="GO" id="GO:0052621">
    <property type="term" value="F:diguanylate cyclase activity"/>
    <property type="evidence" value="ECO:0007669"/>
    <property type="project" value="UniProtKB-EC"/>
</dbReference>
<proteinExistence type="predicted"/>
<dbReference type="Gene3D" id="3.40.50.2300">
    <property type="match status" value="1"/>
</dbReference>
<feature type="modified residue" description="4-aspartylphosphate" evidence="4">
    <location>
        <position position="82"/>
    </location>
</feature>
<evidence type="ECO:0000256" key="1">
    <source>
        <dbReference type="ARBA" id="ARBA00001946"/>
    </source>
</evidence>
<protein>
    <recommendedName>
        <fullName evidence="2">diguanylate cyclase</fullName>
        <ecNumber evidence="2">2.7.7.65</ecNumber>
    </recommendedName>
</protein>
<dbReference type="PANTHER" id="PTHR45138">
    <property type="entry name" value="REGULATORY COMPONENTS OF SENSORY TRANSDUCTION SYSTEM"/>
    <property type="match status" value="1"/>
</dbReference>
<evidence type="ECO:0000313" key="7">
    <source>
        <dbReference type="EMBL" id="EOD81121.1"/>
    </source>
</evidence>
<comment type="catalytic activity">
    <reaction evidence="3">
        <text>2 GTP = 3',3'-c-di-GMP + 2 diphosphate</text>
        <dbReference type="Rhea" id="RHEA:24898"/>
        <dbReference type="ChEBI" id="CHEBI:33019"/>
        <dbReference type="ChEBI" id="CHEBI:37565"/>
        <dbReference type="ChEBI" id="CHEBI:58805"/>
        <dbReference type="EC" id="2.7.7.65"/>
    </reaction>
</comment>
<dbReference type="EMBL" id="ANFM02000007">
    <property type="protein sequence ID" value="EOD81121.1"/>
    <property type="molecule type" value="Genomic_DNA"/>
</dbReference>
<dbReference type="SMART" id="SM00267">
    <property type="entry name" value="GGDEF"/>
    <property type="match status" value="1"/>
</dbReference>
<dbReference type="eggNOG" id="COG3706">
    <property type="taxonomic scope" value="Bacteria"/>
</dbReference>
<organism evidence="7 8">
    <name type="scientific">Grimontia indica</name>
    <dbReference type="NCBI Taxonomy" id="1056512"/>
    <lineage>
        <taxon>Bacteria</taxon>
        <taxon>Pseudomonadati</taxon>
        <taxon>Pseudomonadota</taxon>
        <taxon>Gammaproteobacteria</taxon>
        <taxon>Vibrionales</taxon>
        <taxon>Vibrionaceae</taxon>
        <taxon>Grimontia</taxon>
    </lineage>
</organism>
<dbReference type="PROSITE" id="PS50887">
    <property type="entry name" value="GGDEF"/>
    <property type="match status" value="1"/>
</dbReference>
<dbReference type="InterPro" id="IPR011006">
    <property type="entry name" value="CheY-like_superfamily"/>
</dbReference>
<dbReference type="Pfam" id="PF00990">
    <property type="entry name" value="GGDEF"/>
    <property type="match status" value="1"/>
</dbReference>
<dbReference type="Gene3D" id="3.30.70.270">
    <property type="match status" value="1"/>
</dbReference>
<dbReference type="FunFam" id="3.30.70.270:FF:000001">
    <property type="entry name" value="Diguanylate cyclase domain protein"/>
    <property type="match status" value="1"/>
</dbReference>
<reference evidence="7 8" key="1">
    <citation type="journal article" date="2014" name="PLoS ONE">
        <title>Grimontia indica AK16(T), sp. nov., Isolated from a Seawater Sample Reports the Presence of Pathogenic Genes Similar to Vibrio Genus.</title>
        <authorList>
            <person name="Singh A."/>
            <person name="Vaidya B."/>
            <person name="Khatri I."/>
            <person name="Srinivas T.N."/>
            <person name="Subramanian S."/>
            <person name="Korpole S."/>
            <person name="Pinnaka A.K."/>
        </authorList>
    </citation>
    <scope>NUCLEOTIDE SEQUENCE [LARGE SCALE GENOMIC DNA]</scope>
    <source>
        <strain evidence="7 8">AK16</strain>
    </source>
</reference>
<dbReference type="CDD" id="cd01949">
    <property type="entry name" value="GGDEF"/>
    <property type="match status" value="1"/>
</dbReference>
<comment type="cofactor">
    <cofactor evidence="1">
        <name>Mg(2+)</name>
        <dbReference type="ChEBI" id="CHEBI:18420"/>
    </cofactor>
</comment>
<dbReference type="CDD" id="cd17574">
    <property type="entry name" value="REC_OmpR"/>
    <property type="match status" value="1"/>
</dbReference>
<dbReference type="SUPFAM" id="SSF55073">
    <property type="entry name" value="Nucleotide cyclase"/>
    <property type="match status" value="1"/>
</dbReference>
<keyword evidence="4" id="KW-0597">Phosphoprotein</keyword>
<dbReference type="SMART" id="SM00448">
    <property type="entry name" value="REC"/>
    <property type="match status" value="1"/>
</dbReference>
<dbReference type="NCBIfam" id="TIGR00254">
    <property type="entry name" value="GGDEF"/>
    <property type="match status" value="1"/>
</dbReference>
<evidence type="ECO:0000259" key="6">
    <source>
        <dbReference type="PROSITE" id="PS50887"/>
    </source>
</evidence>